<evidence type="ECO:0000256" key="6">
    <source>
        <dbReference type="ARBA" id="ARBA00023136"/>
    </source>
</evidence>
<keyword evidence="8" id="KW-0807">Transducer</keyword>
<evidence type="ECO:0000256" key="1">
    <source>
        <dbReference type="ARBA" id="ARBA00004141"/>
    </source>
</evidence>
<evidence type="ECO:0000256" key="7">
    <source>
        <dbReference type="ARBA" id="ARBA00023170"/>
    </source>
</evidence>
<sequence length="239" mass="26046">TISLAKQRLGPVGMGLCVTMSPTQTAFYIILILLGITVNTTVVGVIEENVFKDPSGVHNSDINLMNMALSNLLMSVLRNALLVIADLELGWSGTGNLMLFNSTTHALLGCLWNFPSSYAGLTVPIMLMAINNLASLYTLYAHSRTRYPTHMTTDAPALKRVPSERRAAKVIPALIMLFNGSWGTSLISINYFNYNQGLSAEILLVTARFANTIFNAISPIVLAVGHRRLRAVIKSILTH</sequence>
<keyword evidence="11" id="KW-1185">Reference proteome</keyword>
<evidence type="ECO:0000256" key="9">
    <source>
        <dbReference type="SAM" id="Phobius"/>
    </source>
</evidence>
<evidence type="ECO:0008006" key="12">
    <source>
        <dbReference type="Google" id="ProtNLM"/>
    </source>
</evidence>
<proteinExistence type="predicted"/>
<comment type="subcellular location">
    <subcellularLocation>
        <location evidence="1">Membrane</location>
        <topology evidence="1">Multi-pass membrane protein</topology>
    </subcellularLocation>
</comment>
<accession>A0A8C7KEM8</accession>
<dbReference type="AlphaFoldDB" id="A0A8C7KEM8"/>
<keyword evidence="7" id="KW-0675">Receptor</keyword>
<feature type="transmembrane region" description="Helical" evidence="9">
    <location>
        <begin position="121"/>
        <end position="141"/>
    </location>
</feature>
<dbReference type="Proteomes" id="UP000694557">
    <property type="component" value="Unassembled WGS sequence"/>
</dbReference>
<name>A0A8C7KEM8_ONCKI</name>
<feature type="transmembrane region" description="Helical" evidence="9">
    <location>
        <begin position="198"/>
        <end position="224"/>
    </location>
</feature>
<dbReference type="PANTHER" id="PTHR11394">
    <property type="entry name" value="TASTE RECEPTOR TYPE 2"/>
    <property type="match status" value="1"/>
</dbReference>
<keyword evidence="6 9" id="KW-0472">Membrane</keyword>
<keyword evidence="5" id="KW-0297">G-protein coupled receptor</keyword>
<feature type="transmembrane region" description="Helical" evidence="9">
    <location>
        <begin position="170"/>
        <end position="192"/>
    </location>
</feature>
<protein>
    <recommendedName>
        <fullName evidence="12">G-protein coupled receptors family 1 profile domain-containing protein</fullName>
    </recommendedName>
</protein>
<evidence type="ECO:0000313" key="11">
    <source>
        <dbReference type="Proteomes" id="UP000694557"/>
    </source>
</evidence>
<dbReference type="GeneTree" id="ENSGT00650000093633"/>
<evidence type="ECO:0000256" key="3">
    <source>
        <dbReference type="ARBA" id="ARBA00022692"/>
    </source>
</evidence>
<keyword evidence="3 9" id="KW-0812">Transmembrane</keyword>
<dbReference type="InterPro" id="IPR000276">
    <property type="entry name" value="GPCR_Rhodpsn"/>
</dbReference>
<evidence type="ECO:0000256" key="5">
    <source>
        <dbReference type="ARBA" id="ARBA00023040"/>
    </source>
</evidence>
<organism evidence="10 11">
    <name type="scientific">Oncorhynchus kisutch</name>
    <name type="common">Coho salmon</name>
    <name type="synonym">Salmo kisutch</name>
    <dbReference type="NCBI Taxonomy" id="8019"/>
    <lineage>
        <taxon>Eukaryota</taxon>
        <taxon>Metazoa</taxon>
        <taxon>Chordata</taxon>
        <taxon>Craniata</taxon>
        <taxon>Vertebrata</taxon>
        <taxon>Euteleostomi</taxon>
        <taxon>Actinopterygii</taxon>
        <taxon>Neopterygii</taxon>
        <taxon>Teleostei</taxon>
        <taxon>Protacanthopterygii</taxon>
        <taxon>Salmoniformes</taxon>
        <taxon>Salmonidae</taxon>
        <taxon>Salmoninae</taxon>
        <taxon>Oncorhynchus</taxon>
    </lineage>
</organism>
<dbReference type="Ensembl" id="ENSOKIT00005109325.1">
    <property type="protein sequence ID" value="ENSOKIP00005102038.1"/>
    <property type="gene ID" value="ENSOKIG00005044885.1"/>
</dbReference>
<reference evidence="10" key="1">
    <citation type="submission" date="2025-08" db="UniProtKB">
        <authorList>
            <consortium name="Ensembl"/>
        </authorList>
    </citation>
    <scope>IDENTIFICATION</scope>
</reference>
<dbReference type="GO" id="GO:0016020">
    <property type="term" value="C:membrane"/>
    <property type="evidence" value="ECO:0007669"/>
    <property type="project" value="UniProtKB-SubCell"/>
</dbReference>
<dbReference type="GO" id="GO:0004930">
    <property type="term" value="F:G protein-coupled receptor activity"/>
    <property type="evidence" value="ECO:0007669"/>
    <property type="project" value="UniProtKB-KW"/>
</dbReference>
<evidence type="ECO:0000256" key="2">
    <source>
        <dbReference type="ARBA" id="ARBA00022606"/>
    </source>
</evidence>
<evidence type="ECO:0000256" key="8">
    <source>
        <dbReference type="ARBA" id="ARBA00023224"/>
    </source>
</evidence>
<dbReference type="PRINTS" id="PR00237">
    <property type="entry name" value="GPCRRHODOPSN"/>
</dbReference>
<evidence type="ECO:0000256" key="4">
    <source>
        <dbReference type="ARBA" id="ARBA00022989"/>
    </source>
</evidence>
<keyword evidence="4 9" id="KW-1133">Transmembrane helix</keyword>
<dbReference type="PANTHER" id="PTHR11394:SF137">
    <property type="entry name" value="C-X-C CHEMOKINE RECEPTOR TYPE 3 ISOFORM X1-RELATED"/>
    <property type="match status" value="1"/>
</dbReference>
<keyword evidence="2" id="KW-0716">Sensory transduction</keyword>
<feature type="transmembrane region" description="Helical" evidence="9">
    <location>
        <begin position="26"/>
        <end position="46"/>
    </location>
</feature>
<evidence type="ECO:0000313" key="10">
    <source>
        <dbReference type="Ensembl" id="ENSOKIP00005102038.1"/>
    </source>
</evidence>
<reference evidence="10" key="2">
    <citation type="submission" date="2025-09" db="UniProtKB">
        <authorList>
            <consortium name="Ensembl"/>
        </authorList>
    </citation>
    <scope>IDENTIFICATION</scope>
</reference>